<name>A0A172TT22_9BACT</name>
<protein>
    <submittedName>
        <fullName evidence="2">Cyclic nucleotide-binding protein</fullName>
    </submittedName>
</protein>
<dbReference type="Proteomes" id="UP000077177">
    <property type="component" value="Chromosome"/>
</dbReference>
<dbReference type="EMBL" id="CP011390">
    <property type="protein sequence ID" value="ANE50235.1"/>
    <property type="molecule type" value="Genomic_DNA"/>
</dbReference>
<dbReference type="STRING" id="1492898.SY85_06695"/>
<dbReference type="Pfam" id="PF00027">
    <property type="entry name" value="cNMP_binding"/>
    <property type="match status" value="1"/>
</dbReference>
<dbReference type="InterPro" id="IPR000595">
    <property type="entry name" value="cNMP-bd_dom"/>
</dbReference>
<dbReference type="AlphaFoldDB" id="A0A172TT22"/>
<accession>A0A172TT22</accession>
<dbReference type="InterPro" id="IPR014710">
    <property type="entry name" value="RmlC-like_jellyroll"/>
</dbReference>
<proteinExistence type="predicted"/>
<dbReference type="SUPFAM" id="SSF51206">
    <property type="entry name" value="cAMP-binding domain-like"/>
    <property type="match status" value="1"/>
</dbReference>
<dbReference type="Gene3D" id="2.60.120.10">
    <property type="entry name" value="Jelly Rolls"/>
    <property type="match status" value="1"/>
</dbReference>
<feature type="domain" description="Cyclic nucleotide-binding" evidence="1">
    <location>
        <begin position="13"/>
        <end position="125"/>
    </location>
</feature>
<organism evidence="2 3">
    <name type="scientific">Flavisolibacter tropicus</name>
    <dbReference type="NCBI Taxonomy" id="1492898"/>
    <lineage>
        <taxon>Bacteria</taxon>
        <taxon>Pseudomonadati</taxon>
        <taxon>Bacteroidota</taxon>
        <taxon>Chitinophagia</taxon>
        <taxon>Chitinophagales</taxon>
        <taxon>Chitinophagaceae</taxon>
        <taxon>Flavisolibacter</taxon>
    </lineage>
</organism>
<evidence type="ECO:0000313" key="2">
    <source>
        <dbReference type="EMBL" id="ANE50235.1"/>
    </source>
</evidence>
<dbReference type="RefSeq" id="WP_066402726.1">
    <property type="nucleotide sequence ID" value="NZ_CP011390.1"/>
</dbReference>
<dbReference type="InterPro" id="IPR018490">
    <property type="entry name" value="cNMP-bd_dom_sf"/>
</dbReference>
<dbReference type="PROSITE" id="PS50042">
    <property type="entry name" value="CNMP_BINDING_3"/>
    <property type="match status" value="1"/>
</dbReference>
<gene>
    <name evidence="2" type="ORF">SY85_06695</name>
</gene>
<dbReference type="KEGG" id="fla:SY85_06695"/>
<evidence type="ECO:0000259" key="1">
    <source>
        <dbReference type="PROSITE" id="PS50042"/>
    </source>
</evidence>
<dbReference type="OrthoDB" id="792939at2"/>
<dbReference type="CDD" id="cd00038">
    <property type="entry name" value="CAP_ED"/>
    <property type="match status" value="1"/>
</dbReference>
<evidence type="ECO:0000313" key="3">
    <source>
        <dbReference type="Proteomes" id="UP000077177"/>
    </source>
</evidence>
<reference evidence="3" key="1">
    <citation type="submission" date="2015-01" db="EMBL/GenBank/DDBJ databases">
        <title>Flavisolibacter sp./LCS9/ whole genome sequencing.</title>
        <authorList>
            <person name="Kim M.K."/>
            <person name="Srinivasan S."/>
            <person name="Lee J.-J."/>
        </authorList>
    </citation>
    <scope>NUCLEOTIDE SEQUENCE [LARGE SCALE GENOMIC DNA]</scope>
    <source>
        <strain evidence="3">LCS9</strain>
    </source>
</reference>
<keyword evidence="3" id="KW-1185">Reference proteome</keyword>
<reference evidence="2 3" key="2">
    <citation type="journal article" date="2016" name="Int. J. Syst. Evol. Microbiol.">
        <title>Flavisolibacter tropicus sp. nov., isolated from tropical soil.</title>
        <authorList>
            <person name="Lee J.J."/>
            <person name="Kang M.S."/>
            <person name="Kim G.S."/>
            <person name="Lee C.S."/>
            <person name="Lim S."/>
            <person name="Lee J."/>
            <person name="Roh S.H."/>
            <person name="Kang H."/>
            <person name="Ha J.M."/>
            <person name="Bae S."/>
            <person name="Jung H.Y."/>
            <person name="Kim M.K."/>
        </authorList>
    </citation>
    <scope>NUCLEOTIDE SEQUENCE [LARGE SCALE GENOMIC DNA]</scope>
    <source>
        <strain evidence="2 3">LCS9</strain>
    </source>
</reference>
<sequence length="195" mass="23286">MVSLHPLFLYLHKFVELSHDEFDQYLKPYIQVRHFKKREIITSTGEVEQFFNFILEGLALKYYKQDGEEHIVQIATEGQIIHAQESFHSRTPSEYTIEALEPTAIASISFDDLEQIYSSNHKMERLGRLVITFSFVSQNKWQMLALKLTPRERFLKFMERNPELLQRVPQKYLASYLNIQPETFSRFKHILREKK</sequence>